<accession>A0A382I5Q3</accession>
<evidence type="ECO:0008006" key="3">
    <source>
        <dbReference type="Google" id="ProtNLM"/>
    </source>
</evidence>
<dbReference type="AlphaFoldDB" id="A0A382I5Q3"/>
<reference evidence="2" key="1">
    <citation type="submission" date="2018-05" db="EMBL/GenBank/DDBJ databases">
        <authorList>
            <person name="Lanie J.A."/>
            <person name="Ng W.-L."/>
            <person name="Kazmierczak K.M."/>
            <person name="Andrzejewski T.M."/>
            <person name="Davidsen T.M."/>
            <person name="Wayne K.J."/>
            <person name="Tettelin H."/>
            <person name="Glass J.I."/>
            <person name="Rusch D."/>
            <person name="Podicherti R."/>
            <person name="Tsui H.-C.T."/>
            <person name="Winkler M.E."/>
        </authorList>
    </citation>
    <scope>NUCLEOTIDE SEQUENCE</scope>
</reference>
<sequence>MFLQKIGDTVAKKPLATVVGVTVITILMLAQMALNPQDGTVSQSSFLPDNEAISALEDIGDKFSTEYPVDTLVYSKNDDILTSDAFVEIIEIEIALIENELIANNSLTPS</sequence>
<protein>
    <recommendedName>
        <fullName evidence="3">Membrane transport protein MMPL domain-containing protein</fullName>
    </recommendedName>
</protein>
<name>A0A382I5Q3_9ZZZZ</name>
<evidence type="ECO:0000256" key="1">
    <source>
        <dbReference type="SAM" id="Phobius"/>
    </source>
</evidence>
<dbReference type="EMBL" id="UINC01065385">
    <property type="protein sequence ID" value="SVB94990.1"/>
    <property type="molecule type" value="Genomic_DNA"/>
</dbReference>
<keyword evidence="1" id="KW-1133">Transmembrane helix</keyword>
<proteinExistence type="predicted"/>
<keyword evidence="1" id="KW-0472">Membrane</keyword>
<feature type="non-terminal residue" evidence="2">
    <location>
        <position position="110"/>
    </location>
</feature>
<feature type="transmembrane region" description="Helical" evidence="1">
    <location>
        <begin position="15"/>
        <end position="34"/>
    </location>
</feature>
<organism evidence="2">
    <name type="scientific">marine metagenome</name>
    <dbReference type="NCBI Taxonomy" id="408172"/>
    <lineage>
        <taxon>unclassified sequences</taxon>
        <taxon>metagenomes</taxon>
        <taxon>ecological metagenomes</taxon>
    </lineage>
</organism>
<evidence type="ECO:0000313" key="2">
    <source>
        <dbReference type="EMBL" id="SVB94990.1"/>
    </source>
</evidence>
<gene>
    <name evidence="2" type="ORF">METZ01_LOCUS247844</name>
</gene>
<keyword evidence="1" id="KW-0812">Transmembrane</keyword>